<dbReference type="PANTHER" id="PTHR48039">
    <property type="entry name" value="RNA-BINDING MOTIF PROTEIN 14B"/>
    <property type="match status" value="1"/>
</dbReference>
<keyword evidence="1" id="KW-0677">Repeat</keyword>
<dbReference type="InterPro" id="IPR051945">
    <property type="entry name" value="RRM_MRD1_RNA_proc_ribogen"/>
</dbReference>
<dbReference type="PROSITE" id="PS50102">
    <property type="entry name" value="RRM"/>
    <property type="match status" value="1"/>
</dbReference>
<dbReference type="SMART" id="SM00360">
    <property type="entry name" value="RRM"/>
    <property type="match status" value="1"/>
</dbReference>
<evidence type="ECO:0000256" key="1">
    <source>
        <dbReference type="ARBA" id="ARBA00022737"/>
    </source>
</evidence>
<keyword evidence="2" id="KW-0694">RNA-binding</keyword>
<protein>
    <submittedName>
        <fullName evidence="4">RNP-1 like RNA-binding protein</fullName>
    </submittedName>
</protein>
<dbReference type="OrthoDB" id="9798855at2"/>
<proteinExistence type="predicted"/>
<dbReference type="InterPro" id="IPR035979">
    <property type="entry name" value="RBD_domain_sf"/>
</dbReference>
<dbReference type="GO" id="GO:0003729">
    <property type="term" value="F:mRNA binding"/>
    <property type="evidence" value="ECO:0007669"/>
    <property type="project" value="TreeGrafter"/>
</dbReference>
<gene>
    <name evidence="4" type="ordered locus">Lbys_0562</name>
</gene>
<dbReference type="PANTHER" id="PTHR48039:SF5">
    <property type="entry name" value="RNA-BINDING PROTEIN 28"/>
    <property type="match status" value="1"/>
</dbReference>
<name>E4RY00_LEAB4</name>
<dbReference type="SUPFAM" id="SSF54928">
    <property type="entry name" value="RNA-binding domain, RBD"/>
    <property type="match status" value="1"/>
</dbReference>
<dbReference type="Gene3D" id="3.30.70.330">
    <property type="match status" value="1"/>
</dbReference>
<dbReference type="Proteomes" id="UP000007435">
    <property type="component" value="Chromosome"/>
</dbReference>
<dbReference type="AlphaFoldDB" id="E4RY00"/>
<evidence type="ECO:0000256" key="2">
    <source>
        <dbReference type="ARBA" id="ARBA00022884"/>
    </source>
</evidence>
<accession>E4RY00</accession>
<dbReference type="InterPro" id="IPR012677">
    <property type="entry name" value="Nucleotide-bd_a/b_plait_sf"/>
</dbReference>
<evidence type="ECO:0000313" key="5">
    <source>
        <dbReference type="Proteomes" id="UP000007435"/>
    </source>
</evidence>
<reference evidence="4 5" key="2">
    <citation type="journal article" date="2011" name="Stand. Genomic Sci.">
        <title>Complete genome sequence of Leadbetterella byssophila type strain (4M15).</title>
        <authorList>
            <person name="Abt B."/>
            <person name="Teshima H."/>
            <person name="Lucas S."/>
            <person name="Lapidus A."/>
            <person name="Del Rio T.G."/>
            <person name="Nolan M."/>
            <person name="Tice H."/>
            <person name="Cheng J.F."/>
            <person name="Pitluck S."/>
            <person name="Liolios K."/>
            <person name="Pagani I."/>
            <person name="Ivanova N."/>
            <person name="Mavromatis K."/>
            <person name="Pati A."/>
            <person name="Tapia R."/>
            <person name="Han C."/>
            <person name="Goodwin L."/>
            <person name="Chen A."/>
            <person name="Palaniappan K."/>
            <person name="Land M."/>
            <person name="Hauser L."/>
            <person name="Chang Y.J."/>
            <person name="Jeffries C.D."/>
            <person name="Rohde M."/>
            <person name="Goker M."/>
            <person name="Tindall B.J."/>
            <person name="Detter J.C."/>
            <person name="Woyke T."/>
            <person name="Bristow J."/>
            <person name="Eisen J.A."/>
            <person name="Markowitz V."/>
            <person name="Hugenholtz P."/>
            <person name="Klenk H.P."/>
            <person name="Kyrpides N.C."/>
        </authorList>
    </citation>
    <scope>NUCLEOTIDE SEQUENCE [LARGE SCALE GENOMIC DNA]</scope>
    <source>
        <strain evidence="5">DSM 17132 / JCM 16389 / KACC 11308 / NBRC 106382 / 4M15</strain>
    </source>
</reference>
<dbReference type="Pfam" id="PF00076">
    <property type="entry name" value="RRM_1"/>
    <property type="match status" value="1"/>
</dbReference>
<dbReference type="InterPro" id="IPR000504">
    <property type="entry name" value="RRM_dom"/>
</dbReference>
<dbReference type="HOGENOM" id="CLU_2569581_0_0_10"/>
<dbReference type="CDD" id="cd00590">
    <property type="entry name" value="RRM_SF"/>
    <property type="match status" value="1"/>
</dbReference>
<dbReference type="EMBL" id="CP002305">
    <property type="protein sequence ID" value="ADQ16328.1"/>
    <property type="molecule type" value="Genomic_DNA"/>
</dbReference>
<feature type="domain" description="RRM" evidence="3">
    <location>
        <begin position="1"/>
        <end position="78"/>
    </location>
</feature>
<dbReference type="RefSeq" id="WP_013407380.1">
    <property type="nucleotide sequence ID" value="NC_014655.1"/>
</dbReference>
<evidence type="ECO:0000313" key="4">
    <source>
        <dbReference type="EMBL" id="ADQ16328.1"/>
    </source>
</evidence>
<sequence length="81" mass="9341">MKILIHNLPTTIKNCDLFKLFRPHGEVEDISIPYNILGYGQGHAYVKMKNKKEGEIAIQNLQNLEIEGTNVIVEEWYTPLD</sequence>
<dbReference type="STRING" id="649349.Lbys_0562"/>
<reference key="1">
    <citation type="submission" date="2010-11" db="EMBL/GenBank/DDBJ databases">
        <title>The complete genome of Leadbetterella byssophila DSM 17132.</title>
        <authorList>
            <consortium name="US DOE Joint Genome Institute (JGI-PGF)"/>
            <person name="Lucas S."/>
            <person name="Copeland A."/>
            <person name="Lapidus A."/>
            <person name="Glavina del Rio T."/>
            <person name="Dalin E."/>
            <person name="Tice H."/>
            <person name="Bruce D."/>
            <person name="Goodwin L."/>
            <person name="Pitluck S."/>
            <person name="Kyrpides N."/>
            <person name="Mavromatis K."/>
            <person name="Ivanova N."/>
            <person name="Teshima H."/>
            <person name="Brettin T."/>
            <person name="Detter J.C."/>
            <person name="Han C."/>
            <person name="Tapia R."/>
            <person name="Land M."/>
            <person name="Hauser L."/>
            <person name="Markowitz V."/>
            <person name="Cheng J.-F."/>
            <person name="Hugenholtz P."/>
            <person name="Woyke T."/>
            <person name="Wu D."/>
            <person name="Tindall B."/>
            <person name="Pomrenke H.G."/>
            <person name="Brambilla E."/>
            <person name="Klenk H.-P."/>
            <person name="Eisen J.A."/>
        </authorList>
    </citation>
    <scope>NUCLEOTIDE SEQUENCE [LARGE SCALE GENOMIC DNA]</scope>
    <source>
        <strain>DSM 17132</strain>
    </source>
</reference>
<dbReference type="eggNOG" id="COG0724">
    <property type="taxonomic scope" value="Bacteria"/>
</dbReference>
<dbReference type="KEGG" id="lby:Lbys_0562"/>
<keyword evidence="5" id="KW-1185">Reference proteome</keyword>
<evidence type="ECO:0000259" key="3">
    <source>
        <dbReference type="PROSITE" id="PS50102"/>
    </source>
</evidence>
<organism evidence="4 5">
    <name type="scientific">Leadbetterella byssophila (strain DSM 17132 / JCM 16389 / KACC 11308 / NBRC 106382 / 4M15)</name>
    <dbReference type="NCBI Taxonomy" id="649349"/>
    <lineage>
        <taxon>Bacteria</taxon>
        <taxon>Pseudomonadati</taxon>
        <taxon>Bacteroidota</taxon>
        <taxon>Cytophagia</taxon>
        <taxon>Cytophagales</taxon>
        <taxon>Leadbetterellaceae</taxon>
        <taxon>Leadbetterella</taxon>
    </lineage>
</organism>